<keyword evidence="1" id="KW-0175">Coiled coil</keyword>
<gene>
    <name evidence="2" type="ORF">EZS28_042012</name>
</gene>
<evidence type="ECO:0000313" key="3">
    <source>
        <dbReference type="Proteomes" id="UP000324800"/>
    </source>
</evidence>
<sequence length="344" mass="39708">MVVPLPDYIQGELKEMLLNMLNLDADKRSTAKELLDTELMQFQAQIEREIQEKDKEKTRADKSDREKSALIEKFKLNQIELDSIFASISVKGSSHNDEVISQSEWIEMKIELEKQERGTNAQIEQIRKEKIEICQKIIAYLLGKRDDENRKIAIDAGIIDVLLLLLNTQPLESISPSYVWAFFIFTVPVSYEIKQYLAEKKSYPTLFHLLDHTNFIVLRRTVTSICNILAGGSDTTPINQTHPDFQAIASCGGIDKLYSLFKKNEYEKITNLCALSIGNLFKAKEITNIEMRKDIFAYLKFIYKDPNSAYRSNAKFSLKYLAENSVNRLEIEKDGFKFPEDEDY</sequence>
<comment type="caution">
    <text evidence="2">The sequence shown here is derived from an EMBL/GenBank/DDBJ whole genome shotgun (WGS) entry which is preliminary data.</text>
</comment>
<dbReference type="AlphaFoldDB" id="A0A5J4TXA3"/>
<dbReference type="InterPro" id="IPR011989">
    <property type="entry name" value="ARM-like"/>
</dbReference>
<accession>A0A5J4TXA3</accession>
<dbReference type="Gene3D" id="1.25.10.10">
    <property type="entry name" value="Leucine-rich Repeat Variant"/>
    <property type="match status" value="1"/>
</dbReference>
<dbReference type="SUPFAM" id="SSF48371">
    <property type="entry name" value="ARM repeat"/>
    <property type="match status" value="1"/>
</dbReference>
<proteinExistence type="predicted"/>
<organism evidence="2 3">
    <name type="scientific">Streblomastix strix</name>
    <dbReference type="NCBI Taxonomy" id="222440"/>
    <lineage>
        <taxon>Eukaryota</taxon>
        <taxon>Metamonada</taxon>
        <taxon>Preaxostyla</taxon>
        <taxon>Oxymonadida</taxon>
        <taxon>Streblomastigidae</taxon>
        <taxon>Streblomastix</taxon>
    </lineage>
</organism>
<dbReference type="InterPro" id="IPR016024">
    <property type="entry name" value="ARM-type_fold"/>
</dbReference>
<evidence type="ECO:0000313" key="2">
    <source>
        <dbReference type="EMBL" id="KAA6362462.1"/>
    </source>
</evidence>
<reference evidence="2 3" key="1">
    <citation type="submission" date="2019-03" db="EMBL/GenBank/DDBJ databases">
        <title>Single cell metagenomics reveals metabolic interactions within the superorganism composed of flagellate Streblomastix strix and complex community of Bacteroidetes bacteria on its surface.</title>
        <authorList>
            <person name="Treitli S.C."/>
            <person name="Kolisko M."/>
            <person name="Husnik F."/>
            <person name="Keeling P."/>
            <person name="Hampl V."/>
        </authorList>
    </citation>
    <scope>NUCLEOTIDE SEQUENCE [LARGE SCALE GENOMIC DNA]</scope>
    <source>
        <strain evidence="2">ST1C</strain>
    </source>
</reference>
<feature type="coiled-coil region" evidence="1">
    <location>
        <begin position="32"/>
        <end position="66"/>
    </location>
</feature>
<protein>
    <submittedName>
        <fullName evidence="2">Uncharacterized protein</fullName>
    </submittedName>
</protein>
<dbReference type="EMBL" id="SNRW01024177">
    <property type="protein sequence ID" value="KAA6362462.1"/>
    <property type="molecule type" value="Genomic_DNA"/>
</dbReference>
<name>A0A5J4TXA3_9EUKA</name>
<dbReference type="Proteomes" id="UP000324800">
    <property type="component" value="Unassembled WGS sequence"/>
</dbReference>
<evidence type="ECO:0000256" key="1">
    <source>
        <dbReference type="SAM" id="Coils"/>
    </source>
</evidence>